<dbReference type="OrthoDB" id="122670at2"/>
<evidence type="ECO:0000313" key="3">
    <source>
        <dbReference type="Proteomes" id="UP000305267"/>
    </source>
</evidence>
<proteinExistence type="predicted"/>
<dbReference type="AlphaFoldDB" id="A0A5C4L5R2"/>
<evidence type="ECO:0000256" key="1">
    <source>
        <dbReference type="SAM" id="MobiDB-lite"/>
    </source>
</evidence>
<feature type="region of interest" description="Disordered" evidence="1">
    <location>
        <begin position="20"/>
        <end position="39"/>
    </location>
</feature>
<sequence length="160" mass="18354">MCSKSWGNITSIRCRIGTVASSAEGQGRPRPIRPNENSRGWWDWPSHAAGADERSTNWTRRPYCAGAPRALCSCHVKGPCRVPTFKKFDSFRLEVRSRDHNPPHFHILSSDFHALVDIRTLQVIEGTYDRKALAEAVAWAVDQTENLLNEWRRLNERLRD</sequence>
<dbReference type="Proteomes" id="UP000305267">
    <property type="component" value="Unassembled WGS sequence"/>
</dbReference>
<accession>A0A5C4L5R2</accession>
<dbReference type="EMBL" id="VDDA01000073">
    <property type="protein sequence ID" value="TNC04783.1"/>
    <property type="molecule type" value="Genomic_DNA"/>
</dbReference>
<dbReference type="InterPro" id="IPR025427">
    <property type="entry name" value="DUF4160"/>
</dbReference>
<dbReference type="Pfam" id="PF13711">
    <property type="entry name" value="DUF4160"/>
    <property type="match status" value="1"/>
</dbReference>
<protein>
    <submittedName>
        <fullName evidence="2">DUF4160 domain-containing protein</fullName>
    </submittedName>
</protein>
<evidence type="ECO:0000313" key="2">
    <source>
        <dbReference type="EMBL" id="TNC04783.1"/>
    </source>
</evidence>
<comment type="caution">
    <text evidence="2">The sequence shown here is derived from an EMBL/GenBank/DDBJ whole genome shotgun (WGS) entry which is preliminary data.</text>
</comment>
<reference evidence="2 3" key="1">
    <citation type="submission" date="2019-06" db="EMBL/GenBank/DDBJ databases">
        <title>Genome of Methylobacterium sp. 17Sr1-39.</title>
        <authorList>
            <person name="Seo T."/>
        </authorList>
    </citation>
    <scope>NUCLEOTIDE SEQUENCE [LARGE SCALE GENOMIC DNA]</scope>
    <source>
        <strain evidence="2 3">17Sr1-39</strain>
    </source>
</reference>
<name>A0A5C4L5R2_9HYPH</name>
<gene>
    <name evidence="2" type="ORF">FF100_36355</name>
</gene>
<keyword evidence="3" id="KW-1185">Reference proteome</keyword>
<organism evidence="2 3">
    <name type="scientific">Methylobacterium terricola</name>
    <dbReference type="NCBI Taxonomy" id="2583531"/>
    <lineage>
        <taxon>Bacteria</taxon>
        <taxon>Pseudomonadati</taxon>
        <taxon>Pseudomonadota</taxon>
        <taxon>Alphaproteobacteria</taxon>
        <taxon>Hyphomicrobiales</taxon>
        <taxon>Methylobacteriaceae</taxon>
        <taxon>Methylobacterium</taxon>
    </lineage>
</organism>